<protein>
    <submittedName>
        <fullName evidence="1">Uncharacterized protein</fullName>
    </submittedName>
</protein>
<dbReference type="EMBL" id="BAABME010001841">
    <property type="protein sequence ID" value="GAA0151726.1"/>
    <property type="molecule type" value="Genomic_DNA"/>
</dbReference>
<dbReference type="PANTHER" id="PTHR11439">
    <property type="entry name" value="GAG-POL-RELATED RETROTRANSPOSON"/>
    <property type="match status" value="1"/>
</dbReference>
<proteinExistence type="predicted"/>
<dbReference type="CDD" id="cd09272">
    <property type="entry name" value="RNase_HI_RT_Ty1"/>
    <property type="match status" value="1"/>
</dbReference>
<dbReference type="Proteomes" id="UP001454036">
    <property type="component" value="Unassembled WGS sequence"/>
</dbReference>
<gene>
    <name evidence="1" type="ORF">LIER_10381</name>
</gene>
<comment type="caution">
    <text evidence="1">The sequence shown here is derived from an EMBL/GenBank/DDBJ whole genome shotgun (WGS) entry which is preliminary data.</text>
</comment>
<sequence>MHVPTAEHFLLVKHILRYVKFTLELGLVLTPSSDNLSATYLSANPVFHARTKHIEIDFHFVREQVARKELQVQFISTKDQIADVLTKPLSTTRFAFFRSKLWLLSRMPSACEGRIG</sequence>
<name>A0AAV3PKI3_LITER</name>
<keyword evidence="2" id="KW-1185">Reference proteome</keyword>
<dbReference type="AlphaFoldDB" id="A0AAV3PKI3"/>
<accession>A0AAV3PKI3</accession>
<evidence type="ECO:0000313" key="2">
    <source>
        <dbReference type="Proteomes" id="UP001454036"/>
    </source>
</evidence>
<organism evidence="1 2">
    <name type="scientific">Lithospermum erythrorhizon</name>
    <name type="common">Purple gromwell</name>
    <name type="synonym">Lithospermum officinale var. erythrorhizon</name>
    <dbReference type="NCBI Taxonomy" id="34254"/>
    <lineage>
        <taxon>Eukaryota</taxon>
        <taxon>Viridiplantae</taxon>
        <taxon>Streptophyta</taxon>
        <taxon>Embryophyta</taxon>
        <taxon>Tracheophyta</taxon>
        <taxon>Spermatophyta</taxon>
        <taxon>Magnoliopsida</taxon>
        <taxon>eudicotyledons</taxon>
        <taxon>Gunneridae</taxon>
        <taxon>Pentapetalae</taxon>
        <taxon>asterids</taxon>
        <taxon>lamiids</taxon>
        <taxon>Boraginales</taxon>
        <taxon>Boraginaceae</taxon>
        <taxon>Boraginoideae</taxon>
        <taxon>Lithospermeae</taxon>
        <taxon>Lithospermum</taxon>
    </lineage>
</organism>
<dbReference type="PANTHER" id="PTHR11439:SF450">
    <property type="entry name" value="REVERSE TRANSCRIPTASE TY1_COPIA-TYPE DOMAIN-CONTAINING PROTEIN"/>
    <property type="match status" value="1"/>
</dbReference>
<evidence type="ECO:0000313" key="1">
    <source>
        <dbReference type="EMBL" id="GAA0151726.1"/>
    </source>
</evidence>
<reference evidence="1 2" key="1">
    <citation type="submission" date="2024-01" db="EMBL/GenBank/DDBJ databases">
        <title>The complete chloroplast genome sequence of Lithospermum erythrorhizon: insights into the phylogenetic relationship among Boraginaceae species and the maternal lineages of purple gromwells.</title>
        <authorList>
            <person name="Okada T."/>
            <person name="Watanabe K."/>
        </authorList>
    </citation>
    <scope>NUCLEOTIDE SEQUENCE [LARGE SCALE GENOMIC DNA]</scope>
</reference>